<dbReference type="InterPro" id="IPR013525">
    <property type="entry name" value="ABC2_TM"/>
</dbReference>
<evidence type="ECO:0000256" key="5">
    <source>
        <dbReference type="SAM" id="Phobius"/>
    </source>
</evidence>
<evidence type="ECO:0000256" key="4">
    <source>
        <dbReference type="ARBA" id="ARBA00023136"/>
    </source>
</evidence>
<evidence type="ECO:0000259" key="6">
    <source>
        <dbReference type="Pfam" id="PF12698"/>
    </source>
</evidence>
<dbReference type="EMBL" id="BART01019579">
    <property type="protein sequence ID" value="GAG93602.1"/>
    <property type="molecule type" value="Genomic_DNA"/>
</dbReference>
<feature type="domain" description="ABC-2 type transporter transmembrane" evidence="6">
    <location>
        <begin position="27"/>
        <end position="103"/>
    </location>
</feature>
<evidence type="ECO:0000256" key="1">
    <source>
        <dbReference type="ARBA" id="ARBA00004141"/>
    </source>
</evidence>
<keyword evidence="3 5" id="KW-1133">Transmembrane helix</keyword>
<dbReference type="GO" id="GO:0140359">
    <property type="term" value="F:ABC-type transporter activity"/>
    <property type="evidence" value="ECO:0007669"/>
    <property type="project" value="InterPro"/>
</dbReference>
<comment type="caution">
    <text evidence="7">The sequence shown here is derived from an EMBL/GenBank/DDBJ whole genome shotgun (WGS) entry which is preliminary data.</text>
</comment>
<dbReference type="AlphaFoldDB" id="X1CKR1"/>
<evidence type="ECO:0000256" key="2">
    <source>
        <dbReference type="ARBA" id="ARBA00022692"/>
    </source>
</evidence>
<gene>
    <name evidence="7" type="ORF">S01H4_36593</name>
</gene>
<comment type="subcellular location">
    <subcellularLocation>
        <location evidence="1">Membrane</location>
        <topology evidence="1">Multi-pass membrane protein</topology>
    </subcellularLocation>
</comment>
<organism evidence="7">
    <name type="scientific">marine sediment metagenome</name>
    <dbReference type="NCBI Taxonomy" id="412755"/>
    <lineage>
        <taxon>unclassified sequences</taxon>
        <taxon>metagenomes</taxon>
        <taxon>ecological metagenomes</taxon>
    </lineage>
</organism>
<keyword evidence="2 5" id="KW-0812">Transmembrane</keyword>
<feature type="non-terminal residue" evidence="7">
    <location>
        <position position="105"/>
    </location>
</feature>
<dbReference type="Pfam" id="PF12698">
    <property type="entry name" value="ABC2_membrane_3"/>
    <property type="match status" value="1"/>
</dbReference>
<accession>X1CKR1</accession>
<feature type="transmembrane region" description="Helical" evidence="5">
    <location>
        <begin position="27"/>
        <end position="47"/>
    </location>
</feature>
<proteinExistence type="predicted"/>
<evidence type="ECO:0000313" key="7">
    <source>
        <dbReference type="EMBL" id="GAG93602.1"/>
    </source>
</evidence>
<protein>
    <recommendedName>
        <fullName evidence="6">ABC-2 type transporter transmembrane domain-containing protein</fullName>
    </recommendedName>
</protein>
<keyword evidence="4 5" id="KW-0472">Membrane</keyword>
<dbReference type="GO" id="GO:0016020">
    <property type="term" value="C:membrane"/>
    <property type="evidence" value="ECO:0007669"/>
    <property type="project" value="UniProtKB-SubCell"/>
</dbReference>
<reference evidence="7" key="1">
    <citation type="journal article" date="2014" name="Front. Microbiol.">
        <title>High frequency of phylogenetically diverse reductive dehalogenase-homologous genes in deep subseafloor sedimentary metagenomes.</title>
        <authorList>
            <person name="Kawai M."/>
            <person name="Futagami T."/>
            <person name="Toyoda A."/>
            <person name="Takaki Y."/>
            <person name="Nishi S."/>
            <person name="Hori S."/>
            <person name="Arai W."/>
            <person name="Tsubouchi T."/>
            <person name="Morono Y."/>
            <person name="Uchiyama I."/>
            <person name="Ito T."/>
            <person name="Fujiyama A."/>
            <person name="Inagaki F."/>
            <person name="Takami H."/>
        </authorList>
    </citation>
    <scope>NUCLEOTIDE SEQUENCE</scope>
    <source>
        <strain evidence="7">Expedition CK06-06</strain>
    </source>
</reference>
<evidence type="ECO:0000256" key="3">
    <source>
        <dbReference type="ARBA" id="ARBA00022989"/>
    </source>
</evidence>
<sequence length="105" mass="11334">MLNPLMLLSDAATIAWKDLTEFRRNRITLIFSIIMPILMIGMIGLIFQDSTSALNNIPIGLIANDNGAFGEQVASMIQTIATESGAIQIVQVSAQSEVKDLILTG</sequence>
<name>X1CKR1_9ZZZZ</name>